<dbReference type="EMBL" id="JAYKXN010000004">
    <property type="protein sequence ID" value="KAK7292957.1"/>
    <property type="molecule type" value="Genomic_DNA"/>
</dbReference>
<protein>
    <submittedName>
        <fullName evidence="1">Uncharacterized protein</fullName>
    </submittedName>
</protein>
<reference evidence="1 2" key="1">
    <citation type="submission" date="2024-01" db="EMBL/GenBank/DDBJ databases">
        <title>The genomes of 5 underutilized Papilionoideae crops provide insights into root nodulation and disease resistance.</title>
        <authorList>
            <person name="Yuan L."/>
        </authorList>
    </citation>
    <scope>NUCLEOTIDE SEQUENCE [LARGE SCALE GENOMIC DNA]</scope>
    <source>
        <strain evidence="1">LY-2023</strain>
        <tissue evidence="1">Leaf</tissue>
    </source>
</reference>
<evidence type="ECO:0000313" key="1">
    <source>
        <dbReference type="EMBL" id="KAK7292957.1"/>
    </source>
</evidence>
<keyword evidence="2" id="KW-1185">Reference proteome</keyword>
<comment type="caution">
    <text evidence="1">The sequence shown here is derived from an EMBL/GenBank/DDBJ whole genome shotgun (WGS) entry which is preliminary data.</text>
</comment>
<proteinExistence type="predicted"/>
<name>A0AAN9J6C9_CLITE</name>
<dbReference type="AlphaFoldDB" id="A0AAN9J6C9"/>
<evidence type="ECO:0000313" key="2">
    <source>
        <dbReference type="Proteomes" id="UP001359559"/>
    </source>
</evidence>
<sequence length="117" mass="13381">MKSEKRQENVLFLFFSKRRMSFIKCRSAPLEESLKPSPFTKPLRFLSPRGGRDVPSPLVLVAFEIVKTPFDHGESFAGQRTEYELFRKDYASFEVEESANSTKVIEKGSISSDKPSK</sequence>
<accession>A0AAN9J6C9</accession>
<gene>
    <name evidence="1" type="ORF">RJT34_15815</name>
</gene>
<dbReference type="Proteomes" id="UP001359559">
    <property type="component" value="Unassembled WGS sequence"/>
</dbReference>
<organism evidence="1 2">
    <name type="scientific">Clitoria ternatea</name>
    <name type="common">Butterfly pea</name>
    <dbReference type="NCBI Taxonomy" id="43366"/>
    <lineage>
        <taxon>Eukaryota</taxon>
        <taxon>Viridiplantae</taxon>
        <taxon>Streptophyta</taxon>
        <taxon>Embryophyta</taxon>
        <taxon>Tracheophyta</taxon>
        <taxon>Spermatophyta</taxon>
        <taxon>Magnoliopsida</taxon>
        <taxon>eudicotyledons</taxon>
        <taxon>Gunneridae</taxon>
        <taxon>Pentapetalae</taxon>
        <taxon>rosids</taxon>
        <taxon>fabids</taxon>
        <taxon>Fabales</taxon>
        <taxon>Fabaceae</taxon>
        <taxon>Papilionoideae</taxon>
        <taxon>50 kb inversion clade</taxon>
        <taxon>NPAAA clade</taxon>
        <taxon>indigoferoid/millettioid clade</taxon>
        <taxon>Phaseoleae</taxon>
        <taxon>Clitoria</taxon>
    </lineage>
</organism>